<feature type="chain" id="PRO_5020388613" evidence="1">
    <location>
        <begin position="20"/>
        <end position="261"/>
    </location>
</feature>
<organism evidence="3 4">
    <name type="scientific">Prosthecobacter fusiformis</name>
    <dbReference type="NCBI Taxonomy" id="48464"/>
    <lineage>
        <taxon>Bacteria</taxon>
        <taxon>Pseudomonadati</taxon>
        <taxon>Verrucomicrobiota</taxon>
        <taxon>Verrucomicrobiia</taxon>
        <taxon>Verrucomicrobiales</taxon>
        <taxon>Verrucomicrobiaceae</taxon>
        <taxon>Prosthecobacter</taxon>
    </lineage>
</organism>
<evidence type="ECO:0000313" key="4">
    <source>
        <dbReference type="Proteomes" id="UP000295662"/>
    </source>
</evidence>
<dbReference type="OrthoDB" id="180275at2"/>
<keyword evidence="3" id="KW-0456">Lyase</keyword>
<dbReference type="InterPro" id="IPR012334">
    <property type="entry name" value="Pectin_lyas_fold"/>
</dbReference>
<dbReference type="AlphaFoldDB" id="A0A4V3FI80"/>
<proteinExistence type="predicted"/>
<protein>
    <submittedName>
        <fullName evidence="3">Parallel beta helix pectate lyase-like protein</fullName>
    </submittedName>
</protein>
<dbReference type="InterPro" id="IPR006626">
    <property type="entry name" value="PbH1"/>
</dbReference>
<name>A0A4V3FI80_9BACT</name>
<dbReference type="Gene3D" id="2.160.20.10">
    <property type="entry name" value="Single-stranded right-handed beta-helix, Pectin lyase-like"/>
    <property type="match status" value="1"/>
</dbReference>
<sequence length="261" mass="28450">MRFVLPFLLAALASGFLHAEAPPIQEWIDEAIKAGGGVVTIPEGEHMLPQGLVIKDARKLALRGVNKERCILKLQTRQEGQKASDLILITGACETLEIANLTLDAGPESKSVVFVDGNSAPKETRIQDIYVRDCLFQNVRDYAVLFSNADACVVERCSFQDGSDAIGFIQGCLKGIARGNQIIRMSSAFHLENSSDCLLDGNEVRNGDQGVRISSHEADVKPVRHVIRNNGFFNVRLGLQITGQAPEPVLENNENLVNASQ</sequence>
<feature type="signal peptide" evidence="1">
    <location>
        <begin position="1"/>
        <end position="19"/>
    </location>
</feature>
<evidence type="ECO:0000256" key="1">
    <source>
        <dbReference type="SAM" id="SignalP"/>
    </source>
</evidence>
<comment type="caution">
    <text evidence="3">The sequence shown here is derived from an EMBL/GenBank/DDBJ whole genome shotgun (WGS) entry which is preliminary data.</text>
</comment>
<dbReference type="GO" id="GO:0016829">
    <property type="term" value="F:lyase activity"/>
    <property type="evidence" value="ECO:0007669"/>
    <property type="project" value="UniProtKB-KW"/>
</dbReference>
<dbReference type="Proteomes" id="UP000295662">
    <property type="component" value="Unassembled WGS sequence"/>
</dbReference>
<dbReference type="InterPro" id="IPR039448">
    <property type="entry name" value="Beta_helix"/>
</dbReference>
<feature type="domain" description="Right handed beta helix" evidence="2">
    <location>
        <begin position="87"/>
        <end position="253"/>
    </location>
</feature>
<dbReference type="RefSeq" id="WP_133793329.1">
    <property type="nucleotide sequence ID" value="NZ_SOCA01000001.1"/>
</dbReference>
<dbReference type="EMBL" id="SOCA01000001">
    <property type="protein sequence ID" value="TDU81373.1"/>
    <property type="molecule type" value="Genomic_DNA"/>
</dbReference>
<keyword evidence="4" id="KW-1185">Reference proteome</keyword>
<dbReference type="SMART" id="SM00710">
    <property type="entry name" value="PbH1"/>
    <property type="match status" value="4"/>
</dbReference>
<evidence type="ECO:0000313" key="3">
    <source>
        <dbReference type="EMBL" id="TDU81373.1"/>
    </source>
</evidence>
<gene>
    <name evidence="3" type="ORF">EI77_00681</name>
</gene>
<reference evidence="3 4" key="1">
    <citation type="submission" date="2019-03" db="EMBL/GenBank/DDBJ databases">
        <title>Genomic Encyclopedia of Archaeal and Bacterial Type Strains, Phase II (KMG-II): from individual species to whole genera.</title>
        <authorList>
            <person name="Goeker M."/>
        </authorList>
    </citation>
    <scope>NUCLEOTIDE SEQUENCE [LARGE SCALE GENOMIC DNA]</scope>
    <source>
        <strain evidence="3 4">ATCC 25309</strain>
    </source>
</reference>
<dbReference type="SUPFAM" id="SSF51126">
    <property type="entry name" value="Pectin lyase-like"/>
    <property type="match status" value="1"/>
</dbReference>
<dbReference type="InterPro" id="IPR011050">
    <property type="entry name" value="Pectin_lyase_fold/virulence"/>
</dbReference>
<evidence type="ECO:0000259" key="2">
    <source>
        <dbReference type="Pfam" id="PF13229"/>
    </source>
</evidence>
<accession>A0A4V3FI80</accession>
<dbReference type="Pfam" id="PF13229">
    <property type="entry name" value="Beta_helix"/>
    <property type="match status" value="1"/>
</dbReference>
<keyword evidence="1" id="KW-0732">Signal</keyword>